<feature type="region of interest" description="Disordered" evidence="1">
    <location>
        <begin position="87"/>
        <end position="106"/>
    </location>
</feature>
<name>A0A139I3P2_9PEZI</name>
<dbReference type="AlphaFoldDB" id="A0A139I3P2"/>
<dbReference type="EMBL" id="LFZO01000353">
    <property type="protein sequence ID" value="KXT09321.1"/>
    <property type="molecule type" value="Genomic_DNA"/>
</dbReference>
<evidence type="ECO:0000313" key="2">
    <source>
        <dbReference type="EMBL" id="KXT09321.1"/>
    </source>
</evidence>
<accession>A0A139I3P2</accession>
<sequence length="330" mass="38254">MPTNTVTPERRVELINELSSCPRVSEGYQCTDAGCKYHSKPMVAKHPERMQEHYQKAHISGEGQDVDGSHDNSYDQMHERDETTILSAETPTHTHASHPVDYTSTGKKVGPPQVLRDFLSALFTGPDDLREANLYQTFNGPFFVGSFVNKKLFRSYIPEYTNSPSYNCFMLASSIMWLAKIDPSTKLSECLDRQLQVAKNIGDDDTYFLQYRWKSNDAFYDFLYGLYVKTKIDPEHDWFTRPESIKMAQLLYNLAGHEEQQGMCRYHLKTQNMLPLVEERKIDKTELTYSVWTDALEEWLKNYGEAKHLALGDYLGEIMEREVRRIKLET</sequence>
<keyword evidence="3" id="KW-1185">Reference proteome</keyword>
<dbReference type="OrthoDB" id="6077919at2759"/>
<reference evidence="2 3" key="1">
    <citation type="submission" date="2015-07" db="EMBL/GenBank/DDBJ databases">
        <title>Comparative genomics of the Sigatoka disease complex on banana suggests a link between parallel evolutionary changes in Pseudocercospora fijiensis and Pseudocercospora eumusae and increased virulence on the banana host.</title>
        <authorList>
            <person name="Chang T.-C."/>
            <person name="Salvucci A."/>
            <person name="Crous P.W."/>
            <person name="Stergiopoulos I."/>
        </authorList>
    </citation>
    <scope>NUCLEOTIDE SEQUENCE [LARGE SCALE GENOMIC DNA]</scope>
    <source>
        <strain evidence="2 3">CBS 116634</strain>
    </source>
</reference>
<dbReference type="Proteomes" id="UP000073492">
    <property type="component" value="Unassembled WGS sequence"/>
</dbReference>
<organism evidence="2 3">
    <name type="scientific">Pseudocercospora musae</name>
    <dbReference type="NCBI Taxonomy" id="113226"/>
    <lineage>
        <taxon>Eukaryota</taxon>
        <taxon>Fungi</taxon>
        <taxon>Dikarya</taxon>
        <taxon>Ascomycota</taxon>
        <taxon>Pezizomycotina</taxon>
        <taxon>Dothideomycetes</taxon>
        <taxon>Dothideomycetidae</taxon>
        <taxon>Mycosphaerellales</taxon>
        <taxon>Mycosphaerellaceae</taxon>
        <taxon>Pseudocercospora</taxon>
    </lineage>
</organism>
<evidence type="ECO:0000313" key="3">
    <source>
        <dbReference type="Proteomes" id="UP000073492"/>
    </source>
</evidence>
<protein>
    <submittedName>
        <fullName evidence="2">Uncharacterized protein</fullName>
    </submittedName>
</protein>
<proteinExistence type="predicted"/>
<gene>
    <name evidence="2" type="ORF">AC579_6521</name>
</gene>
<comment type="caution">
    <text evidence="2">The sequence shown here is derived from an EMBL/GenBank/DDBJ whole genome shotgun (WGS) entry which is preliminary data.</text>
</comment>
<evidence type="ECO:0000256" key="1">
    <source>
        <dbReference type="SAM" id="MobiDB-lite"/>
    </source>
</evidence>